<protein>
    <submittedName>
        <fullName evidence="2">Uncharacterized protein</fullName>
    </submittedName>
</protein>
<keyword evidence="3" id="KW-1185">Reference proteome</keyword>
<keyword evidence="1" id="KW-1133">Transmembrane helix</keyword>
<comment type="caution">
    <text evidence="2">The sequence shown here is derived from an EMBL/GenBank/DDBJ whole genome shotgun (WGS) entry which is preliminary data.</text>
</comment>
<reference evidence="2" key="2">
    <citation type="submission" date="2020-09" db="EMBL/GenBank/DDBJ databases">
        <authorList>
            <person name="Sun Q."/>
            <person name="Ohkuma M."/>
        </authorList>
    </citation>
    <scope>NUCLEOTIDE SEQUENCE</scope>
    <source>
        <strain evidence="2">JCM 4391</strain>
    </source>
</reference>
<dbReference type="EMBL" id="BMTP01000034">
    <property type="protein sequence ID" value="GGU68040.1"/>
    <property type="molecule type" value="Genomic_DNA"/>
</dbReference>
<evidence type="ECO:0000256" key="1">
    <source>
        <dbReference type="SAM" id="Phobius"/>
    </source>
</evidence>
<dbReference type="Proteomes" id="UP000636661">
    <property type="component" value="Unassembled WGS sequence"/>
</dbReference>
<accession>A0A918I4T1</accession>
<name>A0A918I4T1_9ACTN</name>
<keyword evidence="1" id="KW-0472">Membrane</keyword>
<evidence type="ECO:0000313" key="3">
    <source>
        <dbReference type="Proteomes" id="UP000636661"/>
    </source>
</evidence>
<dbReference type="RefSeq" id="WP_268251499.1">
    <property type="nucleotide sequence ID" value="NZ_BMTP01000034.1"/>
</dbReference>
<proteinExistence type="predicted"/>
<keyword evidence="1" id="KW-0812">Transmembrane</keyword>
<feature type="transmembrane region" description="Helical" evidence="1">
    <location>
        <begin position="21"/>
        <end position="39"/>
    </location>
</feature>
<sequence>MLFALRFIPESRDQQARRLDPLGMLLSSVGLLLIAYPLTMGG</sequence>
<gene>
    <name evidence="2" type="ORF">GCM10010274_65570</name>
</gene>
<organism evidence="2 3">
    <name type="scientific">Streptomyces lavendofoliae</name>
    <dbReference type="NCBI Taxonomy" id="67314"/>
    <lineage>
        <taxon>Bacteria</taxon>
        <taxon>Bacillati</taxon>
        <taxon>Actinomycetota</taxon>
        <taxon>Actinomycetes</taxon>
        <taxon>Kitasatosporales</taxon>
        <taxon>Streptomycetaceae</taxon>
        <taxon>Streptomyces</taxon>
    </lineage>
</organism>
<reference evidence="2" key="1">
    <citation type="journal article" date="2014" name="Int. J. Syst. Evol. Microbiol.">
        <title>Complete genome sequence of Corynebacterium casei LMG S-19264T (=DSM 44701T), isolated from a smear-ripened cheese.</title>
        <authorList>
            <consortium name="US DOE Joint Genome Institute (JGI-PGF)"/>
            <person name="Walter F."/>
            <person name="Albersmeier A."/>
            <person name="Kalinowski J."/>
            <person name="Ruckert C."/>
        </authorList>
    </citation>
    <scope>NUCLEOTIDE SEQUENCE</scope>
    <source>
        <strain evidence="2">JCM 4391</strain>
    </source>
</reference>
<evidence type="ECO:0000313" key="2">
    <source>
        <dbReference type="EMBL" id="GGU68040.1"/>
    </source>
</evidence>
<dbReference type="AlphaFoldDB" id="A0A918I4T1"/>